<dbReference type="InterPro" id="IPR008333">
    <property type="entry name" value="Cbr1-like_FAD-bd_dom"/>
</dbReference>
<dbReference type="PANTHER" id="PTHR47354">
    <property type="entry name" value="NADH OXIDOREDUCTASE HCR"/>
    <property type="match status" value="1"/>
</dbReference>
<reference evidence="2" key="1">
    <citation type="submission" date="2018-05" db="EMBL/GenBank/DDBJ databases">
        <authorList>
            <person name="Lanie J.A."/>
            <person name="Ng W.-L."/>
            <person name="Kazmierczak K.M."/>
            <person name="Andrzejewski T.M."/>
            <person name="Davidsen T.M."/>
            <person name="Wayne K.J."/>
            <person name="Tettelin H."/>
            <person name="Glass J.I."/>
            <person name="Rusch D."/>
            <person name="Podicherti R."/>
            <person name="Tsui H.-C.T."/>
            <person name="Winkler M.E."/>
        </authorList>
    </citation>
    <scope>NUCLEOTIDE SEQUENCE</scope>
</reference>
<evidence type="ECO:0000313" key="2">
    <source>
        <dbReference type="EMBL" id="SVC24383.1"/>
    </source>
</evidence>
<dbReference type="EMBL" id="UINC01080958">
    <property type="protein sequence ID" value="SVC24383.1"/>
    <property type="molecule type" value="Genomic_DNA"/>
</dbReference>
<dbReference type="PROSITE" id="PS51384">
    <property type="entry name" value="FAD_FR"/>
    <property type="match status" value="1"/>
</dbReference>
<dbReference type="InterPro" id="IPR050415">
    <property type="entry name" value="MRET"/>
</dbReference>
<dbReference type="InterPro" id="IPR017938">
    <property type="entry name" value="Riboflavin_synthase-like_b-brl"/>
</dbReference>
<dbReference type="PRINTS" id="PR00410">
    <property type="entry name" value="PHEHYDRXLASE"/>
</dbReference>
<dbReference type="SUPFAM" id="SSF52343">
    <property type="entry name" value="Ferredoxin reductase-like, C-terminal NADP-linked domain"/>
    <property type="match status" value="1"/>
</dbReference>
<dbReference type="Pfam" id="PF00970">
    <property type="entry name" value="FAD_binding_6"/>
    <property type="match status" value="1"/>
</dbReference>
<proteinExistence type="predicted"/>
<gene>
    <name evidence="2" type="ORF">METZ01_LOCUS277237</name>
</gene>
<dbReference type="PANTHER" id="PTHR47354:SF5">
    <property type="entry name" value="PROTEIN RFBI"/>
    <property type="match status" value="1"/>
</dbReference>
<dbReference type="Gene3D" id="3.40.50.80">
    <property type="entry name" value="Nucleotide-binding domain of ferredoxin-NADP reductase (FNR) module"/>
    <property type="match status" value="1"/>
</dbReference>
<dbReference type="InterPro" id="IPR039261">
    <property type="entry name" value="FNR_nucleotide-bd"/>
</dbReference>
<dbReference type="Gene3D" id="2.40.30.10">
    <property type="entry name" value="Translation factors"/>
    <property type="match status" value="1"/>
</dbReference>
<feature type="domain" description="FAD-binding FR-type" evidence="1">
    <location>
        <begin position="1"/>
        <end position="97"/>
    </location>
</feature>
<name>A0A382KLR3_9ZZZZ</name>
<dbReference type="GO" id="GO:0016491">
    <property type="term" value="F:oxidoreductase activity"/>
    <property type="evidence" value="ECO:0007669"/>
    <property type="project" value="InterPro"/>
</dbReference>
<dbReference type="AlphaFoldDB" id="A0A382KLR3"/>
<evidence type="ECO:0000259" key="1">
    <source>
        <dbReference type="PROSITE" id="PS51384"/>
    </source>
</evidence>
<dbReference type="SUPFAM" id="SSF63380">
    <property type="entry name" value="Riboflavin synthase domain-like"/>
    <property type="match status" value="1"/>
</dbReference>
<sequence length="216" mass="24417">MHKALHKVLSNESLSANTFKLRIEREDMEFHAGQCVNLGLPKTGINREYSSYSGEQEPELAFLIREVEDGDVSTALRRLKSGDSIEIDGAYGLFTLPESIPENHSTVFIATGTGIAPFHSFVLTYPELDYLILHGTRLAEENYESAHYTTERYVQCVSQENGGCFQGRVSDYLRQNPQGAEKHYYLCGNRNMVNEVYDILREQEVSGSNITSEVFF</sequence>
<organism evidence="2">
    <name type="scientific">marine metagenome</name>
    <dbReference type="NCBI Taxonomy" id="408172"/>
    <lineage>
        <taxon>unclassified sequences</taxon>
        <taxon>metagenomes</taxon>
        <taxon>ecological metagenomes</taxon>
    </lineage>
</organism>
<accession>A0A382KLR3</accession>
<dbReference type="Pfam" id="PF00175">
    <property type="entry name" value="NAD_binding_1"/>
    <property type="match status" value="1"/>
</dbReference>
<protein>
    <recommendedName>
        <fullName evidence="1">FAD-binding FR-type domain-containing protein</fullName>
    </recommendedName>
</protein>
<dbReference type="InterPro" id="IPR017927">
    <property type="entry name" value="FAD-bd_FR_type"/>
</dbReference>
<dbReference type="InterPro" id="IPR001433">
    <property type="entry name" value="OxRdtase_FAD/NAD-bd"/>
</dbReference>